<keyword evidence="2" id="KW-1185">Reference proteome</keyword>
<protein>
    <submittedName>
        <fullName evidence="1">Uncharacterized protein</fullName>
    </submittedName>
</protein>
<reference evidence="1 2" key="1">
    <citation type="journal article" date="2023" name="Nucleic Acids Res.">
        <title>The hologenome of Daphnia magna reveals possible DNA methylation and microbiome-mediated evolution of the host genome.</title>
        <authorList>
            <person name="Chaturvedi A."/>
            <person name="Li X."/>
            <person name="Dhandapani V."/>
            <person name="Marshall H."/>
            <person name="Kissane S."/>
            <person name="Cuenca-Cambronero M."/>
            <person name="Asole G."/>
            <person name="Calvet F."/>
            <person name="Ruiz-Romero M."/>
            <person name="Marangio P."/>
            <person name="Guigo R."/>
            <person name="Rago D."/>
            <person name="Mirbahai L."/>
            <person name="Eastwood N."/>
            <person name="Colbourne J.K."/>
            <person name="Zhou J."/>
            <person name="Mallon E."/>
            <person name="Orsini L."/>
        </authorList>
    </citation>
    <scope>NUCLEOTIDE SEQUENCE [LARGE SCALE GENOMIC DNA]</scope>
    <source>
        <strain evidence="1">LRV0_1</strain>
    </source>
</reference>
<organism evidence="1 2">
    <name type="scientific">Daphnia magna</name>
    <dbReference type="NCBI Taxonomy" id="35525"/>
    <lineage>
        <taxon>Eukaryota</taxon>
        <taxon>Metazoa</taxon>
        <taxon>Ecdysozoa</taxon>
        <taxon>Arthropoda</taxon>
        <taxon>Crustacea</taxon>
        <taxon>Branchiopoda</taxon>
        <taxon>Diplostraca</taxon>
        <taxon>Cladocera</taxon>
        <taxon>Anomopoda</taxon>
        <taxon>Daphniidae</taxon>
        <taxon>Daphnia</taxon>
    </lineage>
</organism>
<evidence type="ECO:0000313" key="1">
    <source>
        <dbReference type="EMBL" id="KAK4024710.1"/>
    </source>
</evidence>
<accession>A0ABR0AHX5</accession>
<proteinExistence type="predicted"/>
<gene>
    <name evidence="1" type="ORF">OUZ56_010132</name>
</gene>
<name>A0ABR0AHX5_9CRUS</name>
<dbReference type="Proteomes" id="UP001234178">
    <property type="component" value="Unassembled WGS sequence"/>
</dbReference>
<evidence type="ECO:0000313" key="2">
    <source>
        <dbReference type="Proteomes" id="UP001234178"/>
    </source>
</evidence>
<comment type="caution">
    <text evidence="1">The sequence shown here is derived from an EMBL/GenBank/DDBJ whole genome shotgun (WGS) entry which is preliminary data.</text>
</comment>
<sequence>MDELATFQEFCETAQHTILKPGLTRWLTLQPCAARVLEQYSPLLILFTSLVNEKPNVKQQTFTELQNYVYHLILDLSRSFMDGAYVNSLKLSPLTIDPRKSDRFLPLRSIHVGGLKASQAIADCQQPRTMSDSAQKQYFIEYFLKEKEEAERKAKKFAVNYCATFTQKQLLS</sequence>
<dbReference type="EMBL" id="JAOYFB010000037">
    <property type="protein sequence ID" value="KAK4024710.1"/>
    <property type="molecule type" value="Genomic_DNA"/>
</dbReference>